<dbReference type="InterPro" id="IPR002099">
    <property type="entry name" value="MutL/Mlh/PMS"/>
</dbReference>
<dbReference type="InterPro" id="IPR014721">
    <property type="entry name" value="Ribsml_uS5_D2-typ_fold_subgr"/>
</dbReference>
<dbReference type="SUPFAM" id="SSF55874">
    <property type="entry name" value="ATPase domain of HSP90 chaperone/DNA topoisomerase II/histidine kinase"/>
    <property type="match status" value="1"/>
</dbReference>
<dbReference type="Pfam" id="PF01119">
    <property type="entry name" value="DNA_mis_repair"/>
    <property type="match status" value="1"/>
</dbReference>
<evidence type="ECO:0000256" key="1">
    <source>
        <dbReference type="ARBA" id="ARBA00006082"/>
    </source>
</evidence>
<dbReference type="Gene3D" id="3.30.1370.100">
    <property type="entry name" value="MutL, C-terminal domain, regulatory subdomain"/>
    <property type="match status" value="1"/>
</dbReference>
<dbReference type="GO" id="GO:0030983">
    <property type="term" value="F:mismatched DNA binding"/>
    <property type="evidence" value="ECO:0007669"/>
    <property type="project" value="InterPro"/>
</dbReference>
<dbReference type="CDD" id="cd03482">
    <property type="entry name" value="MutL_Trans_MutL"/>
    <property type="match status" value="1"/>
</dbReference>
<dbReference type="SUPFAM" id="SSF118116">
    <property type="entry name" value="DNA mismatch repair protein MutL"/>
    <property type="match status" value="1"/>
</dbReference>
<protein>
    <recommendedName>
        <fullName evidence="2 5">DNA mismatch repair protein MutL</fullName>
    </recommendedName>
</protein>
<dbReference type="InterPro" id="IPR020568">
    <property type="entry name" value="Ribosomal_Su5_D2-typ_SF"/>
</dbReference>
<dbReference type="InterPro" id="IPR036890">
    <property type="entry name" value="HATPase_C_sf"/>
</dbReference>
<proteinExistence type="inferred from homology"/>
<keyword evidence="9" id="KW-0255">Endonuclease</keyword>
<evidence type="ECO:0000313" key="9">
    <source>
        <dbReference type="EMBL" id="PJK28132.1"/>
    </source>
</evidence>
<dbReference type="InterPro" id="IPR042120">
    <property type="entry name" value="MutL_C_dimsub"/>
</dbReference>
<evidence type="ECO:0000313" key="10">
    <source>
        <dbReference type="Proteomes" id="UP000229498"/>
    </source>
</evidence>
<organism evidence="9 10">
    <name type="scientific">Minwuia thermotolerans</name>
    <dbReference type="NCBI Taxonomy" id="2056226"/>
    <lineage>
        <taxon>Bacteria</taxon>
        <taxon>Pseudomonadati</taxon>
        <taxon>Pseudomonadota</taxon>
        <taxon>Alphaproteobacteria</taxon>
        <taxon>Minwuiales</taxon>
        <taxon>Minwuiaceae</taxon>
        <taxon>Minwuia</taxon>
    </lineage>
</organism>
<evidence type="ECO:0000259" key="7">
    <source>
        <dbReference type="SMART" id="SM00853"/>
    </source>
</evidence>
<dbReference type="PANTHER" id="PTHR10073:SF12">
    <property type="entry name" value="DNA MISMATCH REPAIR PROTEIN MLH1"/>
    <property type="match status" value="1"/>
</dbReference>
<dbReference type="FunFam" id="3.30.565.10:FF:000003">
    <property type="entry name" value="DNA mismatch repair endonuclease MutL"/>
    <property type="match status" value="1"/>
</dbReference>
<dbReference type="GO" id="GO:0005524">
    <property type="term" value="F:ATP binding"/>
    <property type="evidence" value="ECO:0007669"/>
    <property type="project" value="InterPro"/>
</dbReference>
<dbReference type="CDD" id="cd16926">
    <property type="entry name" value="HATPase_MutL-MLH-PMS-like"/>
    <property type="match status" value="1"/>
</dbReference>
<evidence type="ECO:0000256" key="5">
    <source>
        <dbReference type="HAMAP-Rule" id="MF_00149"/>
    </source>
</evidence>
<dbReference type="Proteomes" id="UP000229498">
    <property type="component" value="Unassembled WGS sequence"/>
</dbReference>
<evidence type="ECO:0000256" key="3">
    <source>
        <dbReference type="ARBA" id="ARBA00022763"/>
    </source>
</evidence>
<dbReference type="GO" id="GO:0006298">
    <property type="term" value="P:mismatch repair"/>
    <property type="evidence" value="ECO:0007669"/>
    <property type="project" value="UniProtKB-UniRule"/>
</dbReference>
<comment type="function">
    <text evidence="5">This protein is involved in the repair of mismatches in DNA. It is required for dam-dependent methyl-directed DNA mismatch repair. May act as a 'molecular matchmaker', a protein that promotes the formation of a stable complex between two or more DNA-binding proteins in an ATP-dependent manner without itself being part of a final effector complex.</text>
</comment>
<dbReference type="InterPro" id="IPR042121">
    <property type="entry name" value="MutL_C_regsub"/>
</dbReference>
<dbReference type="NCBIfam" id="TIGR00585">
    <property type="entry name" value="mutl"/>
    <property type="match status" value="1"/>
</dbReference>
<reference evidence="9 10" key="1">
    <citation type="submission" date="2017-11" db="EMBL/GenBank/DDBJ databases">
        <title>Draft genome sequence of Rhizobiales bacterium SY3-13.</title>
        <authorList>
            <person name="Sun C."/>
        </authorList>
    </citation>
    <scope>NUCLEOTIDE SEQUENCE [LARGE SCALE GENOMIC DNA]</scope>
    <source>
        <strain evidence="9 10">SY3-13</strain>
    </source>
</reference>
<evidence type="ECO:0000256" key="4">
    <source>
        <dbReference type="ARBA" id="ARBA00023204"/>
    </source>
</evidence>
<gene>
    <name evidence="5" type="primary">mutL</name>
    <name evidence="9" type="ORF">CVT23_19070</name>
</gene>
<keyword evidence="3 5" id="KW-0227">DNA damage</keyword>
<comment type="similarity">
    <text evidence="1 5">Belongs to the DNA mismatch repair MutL/HexB family.</text>
</comment>
<dbReference type="Pfam" id="PF13589">
    <property type="entry name" value="HATPase_c_3"/>
    <property type="match status" value="1"/>
</dbReference>
<dbReference type="OrthoDB" id="9763467at2"/>
<dbReference type="EMBL" id="PHIG01000048">
    <property type="protein sequence ID" value="PJK28132.1"/>
    <property type="molecule type" value="Genomic_DNA"/>
</dbReference>
<dbReference type="InterPro" id="IPR020667">
    <property type="entry name" value="DNA_mismatch_repair_MutL"/>
</dbReference>
<dbReference type="GO" id="GO:0016887">
    <property type="term" value="F:ATP hydrolysis activity"/>
    <property type="evidence" value="ECO:0007669"/>
    <property type="project" value="InterPro"/>
</dbReference>
<dbReference type="GO" id="GO:0032300">
    <property type="term" value="C:mismatch repair complex"/>
    <property type="evidence" value="ECO:0007669"/>
    <property type="project" value="InterPro"/>
</dbReference>
<name>A0A2M9FXD4_9PROT</name>
<evidence type="ECO:0000256" key="6">
    <source>
        <dbReference type="SAM" id="MobiDB-lite"/>
    </source>
</evidence>
<dbReference type="PROSITE" id="PS00058">
    <property type="entry name" value="DNA_MISMATCH_REPAIR_1"/>
    <property type="match status" value="1"/>
</dbReference>
<dbReference type="SUPFAM" id="SSF54211">
    <property type="entry name" value="Ribosomal protein S5 domain 2-like"/>
    <property type="match status" value="1"/>
</dbReference>
<sequence>MAIRRLPETTVNRIAAGEVIERPASAVKELVENSLDAGARRVDIVLRDGGRSLISVDDDGAGMDRDDLQLAIERHATSKLMDDDLLAIAQFGFRGEALPSIGAVSRLAIESRAAGLDTGWSITVDGGRVGEAKPAPRAAGTRVEARDLFYATPARLKFLKTDRAEFGATLDTIKRLAMAHPEVGFTLKDGERTAFTASAEQGELPDRRAARLGRVMGRDFIDNALAIEAEREGVRLTGLAAVPTYNRGNSMQQYMFVNGRPVRDKLFVGAVRGAYHDFLSGGRHPVVALFLEIEPHAVDVNVHPAKAEVRFRQPGVVRGLIVGALRSALAEAGHRASTTVAGAALGAFRPASAPASRELFSRHPAAYAAQVRPQPAAMEAAARWQAPSPDDLAPPSAARVAEANENDSDYPLGVARAQLHETYIVAQTGDGIVIVDQHAAHERLVYERMKRQMAESGVARQGLLLPEVVEMDETSADRLEARAGEMAELGLVYERFGATAVVVRETPALLGRCAVRGLILDLADELAELETANGVKDRLEEICATMACHGSVRSGRRLAGEEMDALLREMERTPHSGQCNHGRPTYVELKLADIERLFGRR</sequence>
<dbReference type="HAMAP" id="MF_00149">
    <property type="entry name" value="DNA_mis_repair"/>
    <property type="match status" value="1"/>
</dbReference>
<dbReference type="RefSeq" id="WP_109792884.1">
    <property type="nucleotide sequence ID" value="NZ_PHIG01000048.1"/>
</dbReference>
<dbReference type="PANTHER" id="PTHR10073">
    <property type="entry name" value="DNA MISMATCH REPAIR PROTEIN MLH, PMS, MUTL"/>
    <property type="match status" value="1"/>
</dbReference>
<dbReference type="InterPro" id="IPR013507">
    <property type="entry name" value="DNA_mismatch_S5_2-like"/>
</dbReference>
<dbReference type="Gene3D" id="3.30.230.10">
    <property type="match status" value="1"/>
</dbReference>
<keyword evidence="9" id="KW-0540">Nuclease</keyword>
<dbReference type="GO" id="GO:0004519">
    <property type="term" value="F:endonuclease activity"/>
    <property type="evidence" value="ECO:0007669"/>
    <property type="project" value="UniProtKB-KW"/>
</dbReference>
<dbReference type="InterPro" id="IPR038973">
    <property type="entry name" value="MutL/Mlh/Pms-like"/>
</dbReference>
<dbReference type="InterPro" id="IPR014762">
    <property type="entry name" value="DNA_mismatch_repair_CS"/>
</dbReference>
<dbReference type="InterPro" id="IPR037198">
    <property type="entry name" value="MutL_C_sf"/>
</dbReference>
<keyword evidence="4 5" id="KW-0234">DNA repair</keyword>
<comment type="caution">
    <text evidence="9">The sequence shown here is derived from an EMBL/GenBank/DDBJ whole genome shotgun (WGS) entry which is preliminary data.</text>
</comment>
<dbReference type="InterPro" id="IPR014790">
    <property type="entry name" value="MutL_C"/>
</dbReference>
<feature type="domain" description="DNA mismatch repair protein S5" evidence="8">
    <location>
        <begin position="212"/>
        <end position="330"/>
    </location>
</feature>
<feature type="domain" description="MutL C-terminal dimerisation" evidence="7">
    <location>
        <begin position="415"/>
        <end position="558"/>
    </location>
</feature>
<keyword evidence="10" id="KW-1185">Reference proteome</keyword>
<keyword evidence="9" id="KW-0378">Hydrolase</keyword>
<dbReference type="Gene3D" id="3.30.565.10">
    <property type="entry name" value="Histidine kinase-like ATPase, C-terminal domain"/>
    <property type="match status" value="1"/>
</dbReference>
<dbReference type="AlphaFoldDB" id="A0A2M9FXD4"/>
<evidence type="ECO:0000256" key="2">
    <source>
        <dbReference type="ARBA" id="ARBA00021975"/>
    </source>
</evidence>
<feature type="compositionally biased region" description="Low complexity" evidence="6">
    <location>
        <begin position="386"/>
        <end position="398"/>
    </location>
</feature>
<feature type="region of interest" description="Disordered" evidence="6">
    <location>
        <begin position="378"/>
        <end position="404"/>
    </location>
</feature>
<dbReference type="Gene3D" id="3.30.1540.20">
    <property type="entry name" value="MutL, C-terminal domain, dimerisation subdomain"/>
    <property type="match status" value="1"/>
</dbReference>
<dbReference type="SMART" id="SM01340">
    <property type="entry name" value="DNA_mis_repair"/>
    <property type="match status" value="1"/>
</dbReference>
<accession>A0A2M9FXD4</accession>
<evidence type="ECO:0000259" key="8">
    <source>
        <dbReference type="SMART" id="SM01340"/>
    </source>
</evidence>
<dbReference type="GO" id="GO:0140664">
    <property type="term" value="F:ATP-dependent DNA damage sensor activity"/>
    <property type="evidence" value="ECO:0007669"/>
    <property type="project" value="InterPro"/>
</dbReference>
<dbReference type="Pfam" id="PF08676">
    <property type="entry name" value="MutL_C"/>
    <property type="match status" value="1"/>
</dbReference>
<dbReference type="NCBIfam" id="NF000953">
    <property type="entry name" value="PRK00095.2-4"/>
    <property type="match status" value="1"/>
</dbReference>
<dbReference type="SMART" id="SM00853">
    <property type="entry name" value="MutL_C"/>
    <property type="match status" value="1"/>
</dbReference>